<gene>
    <name evidence="2" type="ORF">G3I53_16280</name>
</gene>
<name>A0A6G3QW37_9ACTN</name>
<evidence type="ECO:0000313" key="2">
    <source>
        <dbReference type="EMBL" id="NEA87555.1"/>
    </source>
</evidence>
<keyword evidence="1" id="KW-0812">Transmembrane</keyword>
<feature type="transmembrane region" description="Helical" evidence="1">
    <location>
        <begin position="12"/>
        <end position="31"/>
    </location>
</feature>
<reference evidence="2" key="1">
    <citation type="submission" date="2020-01" db="EMBL/GenBank/DDBJ databases">
        <title>Insect and environment-associated Actinomycetes.</title>
        <authorList>
            <person name="Currrie C."/>
            <person name="Chevrette M."/>
            <person name="Carlson C."/>
            <person name="Stubbendieck R."/>
            <person name="Wendt-Pienkowski E."/>
        </authorList>
    </citation>
    <scope>NUCLEOTIDE SEQUENCE</scope>
    <source>
        <strain evidence="2">SID14436</strain>
    </source>
</reference>
<dbReference type="AlphaFoldDB" id="A0A6G3QW37"/>
<organism evidence="2">
    <name type="scientific">Streptomyces sp. SID14436</name>
    <dbReference type="NCBI Taxonomy" id="2706070"/>
    <lineage>
        <taxon>Bacteria</taxon>
        <taxon>Bacillati</taxon>
        <taxon>Actinomycetota</taxon>
        <taxon>Actinomycetes</taxon>
        <taxon>Kitasatosporales</taxon>
        <taxon>Streptomycetaceae</taxon>
        <taxon>Streptomyces</taxon>
    </lineage>
</organism>
<proteinExistence type="predicted"/>
<comment type="caution">
    <text evidence="2">The sequence shown here is derived from an EMBL/GenBank/DDBJ whole genome shotgun (WGS) entry which is preliminary data.</text>
</comment>
<dbReference type="RefSeq" id="WP_164336815.1">
    <property type="nucleotide sequence ID" value="NZ_JAAGMD010000477.1"/>
</dbReference>
<evidence type="ECO:0000256" key="1">
    <source>
        <dbReference type="SAM" id="Phobius"/>
    </source>
</evidence>
<accession>A0A6G3QW37</accession>
<feature type="transmembrane region" description="Helical" evidence="1">
    <location>
        <begin position="113"/>
        <end position="134"/>
    </location>
</feature>
<feature type="transmembrane region" description="Helical" evidence="1">
    <location>
        <begin position="140"/>
        <end position="159"/>
    </location>
</feature>
<protein>
    <submittedName>
        <fullName evidence="2">Uncharacterized protein</fullName>
    </submittedName>
</protein>
<keyword evidence="1" id="KW-0472">Membrane</keyword>
<dbReference type="EMBL" id="JAAGMD010000477">
    <property type="protein sequence ID" value="NEA87555.1"/>
    <property type="molecule type" value="Genomic_DNA"/>
</dbReference>
<sequence>MLDSRRNYLSLRGAALLPCVLFIPIAAALIAAPDVAWGEYLGVFFHLSILFLVSRLEAASWAKAAGYGWVALDVLAGILAINDVPHDIAWPVRLGGHVLAGVWIMSSSLVSKSWPVTLVGTITGFWLASYSLVGDVLPESALAPAGICIVIWFALLAYFDRPTEKRSDASMRPASA</sequence>
<keyword evidence="1" id="KW-1133">Transmembrane helix</keyword>
<feature type="transmembrane region" description="Helical" evidence="1">
    <location>
        <begin position="37"/>
        <end position="53"/>
    </location>
</feature>